<feature type="domain" description="Methyltransferase FkbM" evidence="2">
    <location>
        <begin position="152"/>
        <end position="325"/>
    </location>
</feature>
<dbReference type="Proteomes" id="UP001642484">
    <property type="component" value="Unassembled WGS sequence"/>
</dbReference>
<feature type="compositionally biased region" description="Polar residues" evidence="1">
    <location>
        <begin position="210"/>
        <end position="226"/>
    </location>
</feature>
<evidence type="ECO:0000259" key="2">
    <source>
        <dbReference type="Pfam" id="PF05050"/>
    </source>
</evidence>
<sequence length="406" mass="45667">MQHFKAVKGHSMASFFSLDGSHLYCARLIFRTDAGFAERWPSIHRALNPVEICHALQKNNLGIGAFALEARALAQRRRYEKYLQSKLASEFWGGARGQGMDRLLQALQRISFSHRGAKWSILDVGAAKYEGPDRCHAADLAILLGCNTSSMTIHALEPLEAQLVRTRRMAEQQLRRELKLTRRKASQCILWHQIAASNVTGVARMRGQSNQASLSTAIPESTSSPDYQEDQRHQRQSPHFVGTQRLDEFVHETNLGPVLFLKIDTEGHDLEVLQGARSLLDNGLVAVIVFEVAGQMNQDFFQIHKEDGFPRPDVAARLKGQLAEPNLRSIVKWLQPLGYESFLLGSRSLIPLSFSWWDSSYEVCISRAEIPCWYDVLAILMDNGAGFGTSLPQIRQPIFEAFEPVL</sequence>
<dbReference type="EMBL" id="CAXAMN010022496">
    <property type="protein sequence ID" value="CAK9070355.1"/>
    <property type="molecule type" value="Genomic_DNA"/>
</dbReference>
<accession>A0ABP0P6Q1</accession>
<keyword evidence="4" id="KW-1185">Reference proteome</keyword>
<dbReference type="InterPro" id="IPR029063">
    <property type="entry name" value="SAM-dependent_MTases_sf"/>
</dbReference>
<comment type="caution">
    <text evidence="3">The sequence shown here is derived from an EMBL/GenBank/DDBJ whole genome shotgun (WGS) entry which is preliminary data.</text>
</comment>
<dbReference type="InterPro" id="IPR006342">
    <property type="entry name" value="FkbM_mtfrase"/>
</dbReference>
<feature type="region of interest" description="Disordered" evidence="1">
    <location>
        <begin position="210"/>
        <end position="238"/>
    </location>
</feature>
<proteinExistence type="predicted"/>
<dbReference type="SUPFAM" id="SSF53335">
    <property type="entry name" value="S-adenosyl-L-methionine-dependent methyltransferases"/>
    <property type="match status" value="1"/>
</dbReference>
<evidence type="ECO:0000313" key="4">
    <source>
        <dbReference type="Proteomes" id="UP001642484"/>
    </source>
</evidence>
<dbReference type="InterPro" id="IPR052514">
    <property type="entry name" value="SAM-dependent_MTase"/>
</dbReference>
<name>A0ABP0P6Q1_9DINO</name>
<evidence type="ECO:0000256" key="1">
    <source>
        <dbReference type="SAM" id="MobiDB-lite"/>
    </source>
</evidence>
<dbReference type="Gene3D" id="3.40.50.150">
    <property type="entry name" value="Vaccinia Virus protein VP39"/>
    <property type="match status" value="1"/>
</dbReference>
<organism evidence="3 4">
    <name type="scientific">Durusdinium trenchii</name>
    <dbReference type="NCBI Taxonomy" id="1381693"/>
    <lineage>
        <taxon>Eukaryota</taxon>
        <taxon>Sar</taxon>
        <taxon>Alveolata</taxon>
        <taxon>Dinophyceae</taxon>
        <taxon>Suessiales</taxon>
        <taxon>Symbiodiniaceae</taxon>
        <taxon>Durusdinium</taxon>
    </lineage>
</organism>
<dbReference type="PANTHER" id="PTHR34203">
    <property type="entry name" value="METHYLTRANSFERASE, FKBM FAMILY PROTEIN"/>
    <property type="match status" value="1"/>
</dbReference>
<evidence type="ECO:0000313" key="3">
    <source>
        <dbReference type="EMBL" id="CAK9070355.1"/>
    </source>
</evidence>
<gene>
    <name evidence="3" type="ORF">CCMP2556_LOCUS34596</name>
</gene>
<reference evidence="3 4" key="1">
    <citation type="submission" date="2024-02" db="EMBL/GenBank/DDBJ databases">
        <authorList>
            <person name="Chen Y."/>
            <person name="Shah S."/>
            <person name="Dougan E. K."/>
            <person name="Thang M."/>
            <person name="Chan C."/>
        </authorList>
    </citation>
    <scope>NUCLEOTIDE SEQUENCE [LARGE SCALE GENOMIC DNA]</scope>
</reference>
<dbReference type="NCBIfam" id="TIGR01444">
    <property type="entry name" value="fkbM_fam"/>
    <property type="match status" value="1"/>
</dbReference>
<dbReference type="PANTHER" id="PTHR34203:SF15">
    <property type="entry name" value="SLL1173 PROTEIN"/>
    <property type="match status" value="1"/>
</dbReference>
<dbReference type="Pfam" id="PF05050">
    <property type="entry name" value="Methyltransf_21"/>
    <property type="match status" value="1"/>
</dbReference>
<protein>
    <recommendedName>
        <fullName evidence="2">Methyltransferase FkbM domain-containing protein</fullName>
    </recommendedName>
</protein>